<evidence type="ECO:0000313" key="5">
    <source>
        <dbReference type="Proteomes" id="UP000243542"/>
    </source>
</evidence>
<evidence type="ECO:0000313" key="4">
    <source>
        <dbReference type="EMBL" id="PFG56808.1"/>
    </source>
</evidence>
<protein>
    <submittedName>
        <fullName evidence="4">Acetyltransferase (GNAT) family protein</fullName>
    </submittedName>
</protein>
<dbReference type="PANTHER" id="PTHR43877">
    <property type="entry name" value="AMINOALKYLPHOSPHONATE N-ACETYLTRANSFERASE-RELATED-RELATED"/>
    <property type="match status" value="1"/>
</dbReference>
<dbReference type="AlphaFoldDB" id="A0A2A9G070"/>
<name>A0A2A9G070_9PSEU</name>
<dbReference type="EMBL" id="PDJK01000001">
    <property type="protein sequence ID" value="PFG56808.1"/>
    <property type="molecule type" value="Genomic_DNA"/>
</dbReference>
<dbReference type="Pfam" id="PF13508">
    <property type="entry name" value="Acetyltransf_7"/>
    <property type="match status" value="1"/>
</dbReference>
<keyword evidence="5" id="KW-1185">Reference proteome</keyword>
<dbReference type="PROSITE" id="PS51186">
    <property type="entry name" value="GNAT"/>
    <property type="match status" value="1"/>
</dbReference>
<accession>A0A2A9G070</accession>
<dbReference type="SUPFAM" id="SSF55729">
    <property type="entry name" value="Acyl-CoA N-acyltransferases (Nat)"/>
    <property type="match status" value="1"/>
</dbReference>
<reference evidence="4 5" key="1">
    <citation type="submission" date="2017-10" db="EMBL/GenBank/DDBJ databases">
        <title>Sequencing the genomes of 1000 actinobacteria strains.</title>
        <authorList>
            <person name="Klenk H.-P."/>
        </authorList>
    </citation>
    <scope>NUCLEOTIDE SEQUENCE [LARGE SCALE GENOMIC DNA]</scope>
    <source>
        <strain evidence="4 5">DSM 46092</strain>
    </source>
</reference>
<dbReference type="PANTHER" id="PTHR43877:SF2">
    <property type="entry name" value="AMINOALKYLPHOSPHONATE N-ACETYLTRANSFERASE-RELATED"/>
    <property type="match status" value="1"/>
</dbReference>
<keyword evidence="1 4" id="KW-0808">Transferase</keyword>
<comment type="caution">
    <text evidence="4">The sequence shown here is derived from an EMBL/GenBank/DDBJ whole genome shotgun (WGS) entry which is preliminary data.</text>
</comment>
<keyword evidence="2" id="KW-0012">Acyltransferase</keyword>
<dbReference type="InterPro" id="IPR016181">
    <property type="entry name" value="Acyl_CoA_acyltransferase"/>
</dbReference>
<evidence type="ECO:0000256" key="2">
    <source>
        <dbReference type="ARBA" id="ARBA00023315"/>
    </source>
</evidence>
<dbReference type="GO" id="GO:0016747">
    <property type="term" value="F:acyltransferase activity, transferring groups other than amino-acyl groups"/>
    <property type="evidence" value="ECO:0007669"/>
    <property type="project" value="InterPro"/>
</dbReference>
<sequence length="239" mass="25071">MTTVPLSMVGSSAGNGVAALIRPGRGVVACPVIVEGVLRRAAHADTPPTTAPTATLRRVTAPEITLLPPSAAGDIALVAAVSDLVNLVYAESETGLWSGAVDRTTPAEVAGFVAAGEIAVARLGGRLAGCVRVCRLADDTGEFGMLAASPEVRGTGLGRALVAFAERHSRAAGHRRIQLELLVPRDGTHPAKDFLARWYRRLGYEVVRTTTLDVDFPHLAPLLAVPCEFLVYHKDLTPA</sequence>
<feature type="domain" description="N-acetyltransferase" evidence="3">
    <location>
        <begin position="62"/>
        <end position="228"/>
    </location>
</feature>
<dbReference type="Gene3D" id="3.40.630.30">
    <property type="match status" value="1"/>
</dbReference>
<evidence type="ECO:0000259" key="3">
    <source>
        <dbReference type="PROSITE" id="PS51186"/>
    </source>
</evidence>
<organism evidence="4 5">
    <name type="scientific">Amycolatopsis sulphurea</name>
    <dbReference type="NCBI Taxonomy" id="76022"/>
    <lineage>
        <taxon>Bacteria</taxon>
        <taxon>Bacillati</taxon>
        <taxon>Actinomycetota</taxon>
        <taxon>Actinomycetes</taxon>
        <taxon>Pseudonocardiales</taxon>
        <taxon>Pseudonocardiaceae</taxon>
        <taxon>Amycolatopsis</taxon>
    </lineage>
</organism>
<proteinExistence type="predicted"/>
<gene>
    <name evidence="4" type="ORF">ATK36_0337</name>
</gene>
<dbReference type="InterPro" id="IPR050832">
    <property type="entry name" value="Bact_Acetyltransf"/>
</dbReference>
<evidence type="ECO:0000256" key="1">
    <source>
        <dbReference type="ARBA" id="ARBA00022679"/>
    </source>
</evidence>
<dbReference type="InterPro" id="IPR000182">
    <property type="entry name" value="GNAT_dom"/>
</dbReference>
<dbReference type="CDD" id="cd04301">
    <property type="entry name" value="NAT_SF"/>
    <property type="match status" value="1"/>
</dbReference>
<dbReference type="Proteomes" id="UP000243542">
    <property type="component" value="Unassembled WGS sequence"/>
</dbReference>